<proteinExistence type="predicted"/>
<reference evidence="1" key="1">
    <citation type="submission" date="2018-02" db="EMBL/GenBank/DDBJ databases">
        <title>Rhizophora mucronata_Transcriptome.</title>
        <authorList>
            <person name="Meera S.P."/>
            <person name="Sreeshan A."/>
            <person name="Augustine A."/>
        </authorList>
    </citation>
    <scope>NUCLEOTIDE SEQUENCE</scope>
    <source>
        <tissue evidence="1">Leaf</tissue>
    </source>
</reference>
<dbReference type="AlphaFoldDB" id="A0A2P2QH45"/>
<sequence length="33" mass="4149">MRLVLLMSFFWSHIYPKKLYGLRTMIMKWLITM</sequence>
<organism evidence="1">
    <name type="scientific">Rhizophora mucronata</name>
    <name type="common">Asiatic mangrove</name>
    <dbReference type="NCBI Taxonomy" id="61149"/>
    <lineage>
        <taxon>Eukaryota</taxon>
        <taxon>Viridiplantae</taxon>
        <taxon>Streptophyta</taxon>
        <taxon>Embryophyta</taxon>
        <taxon>Tracheophyta</taxon>
        <taxon>Spermatophyta</taxon>
        <taxon>Magnoliopsida</taxon>
        <taxon>eudicotyledons</taxon>
        <taxon>Gunneridae</taxon>
        <taxon>Pentapetalae</taxon>
        <taxon>rosids</taxon>
        <taxon>fabids</taxon>
        <taxon>Malpighiales</taxon>
        <taxon>Rhizophoraceae</taxon>
        <taxon>Rhizophora</taxon>
    </lineage>
</organism>
<accession>A0A2P2QH45</accession>
<dbReference type="EMBL" id="GGEC01085792">
    <property type="protein sequence ID" value="MBX66276.1"/>
    <property type="molecule type" value="Transcribed_RNA"/>
</dbReference>
<evidence type="ECO:0000313" key="1">
    <source>
        <dbReference type="EMBL" id="MBX66276.1"/>
    </source>
</evidence>
<protein>
    <submittedName>
        <fullName evidence="1">Uncharacterized protein</fullName>
    </submittedName>
</protein>
<name>A0A2P2QH45_RHIMU</name>